<evidence type="ECO:0000313" key="4">
    <source>
        <dbReference type="EMBL" id="PSJ37895.1"/>
    </source>
</evidence>
<accession>A0A2P7QIT7</accession>
<dbReference type="Proteomes" id="UP000241167">
    <property type="component" value="Unassembled WGS sequence"/>
</dbReference>
<dbReference type="SUPFAM" id="SSF48498">
    <property type="entry name" value="Tetracyclin repressor-like, C-terminal domain"/>
    <property type="match status" value="1"/>
</dbReference>
<protein>
    <submittedName>
        <fullName evidence="4">TetR/AcrR family transcriptional regulator</fullName>
    </submittedName>
</protein>
<keyword evidence="5" id="KW-1185">Reference proteome</keyword>
<dbReference type="PROSITE" id="PS01081">
    <property type="entry name" value="HTH_TETR_1"/>
    <property type="match status" value="1"/>
</dbReference>
<dbReference type="InterPro" id="IPR036271">
    <property type="entry name" value="Tet_transcr_reg_TetR-rel_C_sf"/>
</dbReference>
<dbReference type="GO" id="GO:0003700">
    <property type="term" value="F:DNA-binding transcription factor activity"/>
    <property type="evidence" value="ECO:0007669"/>
    <property type="project" value="TreeGrafter"/>
</dbReference>
<evidence type="ECO:0000256" key="1">
    <source>
        <dbReference type="ARBA" id="ARBA00023125"/>
    </source>
</evidence>
<dbReference type="OrthoDB" id="9795242at2"/>
<dbReference type="Gene3D" id="1.10.357.10">
    <property type="entry name" value="Tetracycline Repressor, domain 2"/>
    <property type="match status" value="1"/>
</dbReference>
<dbReference type="RefSeq" id="WP_106514707.1">
    <property type="nucleotide sequence ID" value="NZ_PXYI01000007.1"/>
</dbReference>
<feature type="DNA-binding region" description="H-T-H motif" evidence="2">
    <location>
        <begin position="25"/>
        <end position="44"/>
    </location>
</feature>
<feature type="domain" description="HTH tetR-type" evidence="3">
    <location>
        <begin position="2"/>
        <end position="62"/>
    </location>
</feature>
<dbReference type="Pfam" id="PF00440">
    <property type="entry name" value="TetR_N"/>
    <property type="match status" value="1"/>
</dbReference>
<keyword evidence="1 2" id="KW-0238">DNA-binding</keyword>
<dbReference type="EMBL" id="PXYI01000007">
    <property type="protein sequence ID" value="PSJ37895.1"/>
    <property type="molecule type" value="Genomic_DNA"/>
</dbReference>
<dbReference type="PROSITE" id="PS50977">
    <property type="entry name" value="HTH_TETR_2"/>
    <property type="match status" value="1"/>
</dbReference>
<evidence type="ECO:0000259" key="3">
    <source>
        <dbReference type="PROSITE" id="PS50977"/>
    </source>
</evidence>
<name>A0A2P7QIT7_9SPHN</name>
<sequence>MSERRRSISMAARALFLEKGFNATSIADIRDASGATTGSIYHAFGSKEGIALALVTEAVGAWTRATLDAQRSEDAEGLIRGTVEGLLAWARSDPAGFQILDHIRSLGEQGQAGDGIGAFLKEGRAASRVTLVRLSACGEIAIGDPDLAQALILGPAFEYLRAAGASIREVTEQSAQLLSDAAWSAMKPA</sequence>
<evidence type="ECO:0000256" key="2">
    <source>
        <dbReference type="PROSITE-ProRule" id="PRU00335"/>
    </source>
</evidence>
<dbReference type="GO" id="GO:0000976">
    <property type="term" value="F:transcription cis-regulatory region binding"/>
    <property type="evidence" value="ECO:0007669"/>
    <property type="project" value="TreeGrafter"/>
</dbReference>
<evidence type="ECO:0000313" key="5">
    <source>
        <dbReference type="Proteomes" id="UP000241167"/>
    </source>
</evidence>
<dbReference type="InterPro" id="IPR050109">
    <property type="entry name" value="HTH-type_TetR-like_transc_reg"/>
</dbReference>
<dbReference type="AlphaFoldDB" id="A0A2P7QIT7"/>
<gene>
    <name evidence="4" type="ORF">C7I55_19480</name>
</gene>
<proteinExistence type="predicted"/>
<dbReference type="PRINTS" id="PR00455">
    <property type="entry name" value="HTHTETR"/>
</dbReference>
<dbReference type="InterPro" id="IPR009057">
    <property type="entry name" value="Homeodomain-like_sf"/>
</dbReference>
<dbReference type="InterPro" id="IPR023772">
    <property type="entry name" value="DNA-bd_HTH_TetR-type_CS"/>
</dbReference>
<organism evidence="4 5">
    <name type="scientific">Allosphingosinicella deserti</name>
    <dbReference type="NCBI Taxonomy" id="2116704"/>
    <lineage>
        <taxon>Bacteria</taxon>
        <taxon>Pseudomonadati</taxon>
        <taxon>Pseudomonadota</taxon>
        <taxon>Alphaproteobacteria</taxon>
        <taxon>Sphingomonadales</taxon>
        <taxon>Sphingomonadaceae</taxon>
        <taxon>Allosphingosinicella</taxon>
    </lineage>
</organism>
<reference evidence="4 5" key="1">
    <citation type="submission" date="2018-03" db="EMBL/GenBank/DDBJ databases">
        <title>The draft genome of Sphingosinicella sp. GL-C-18.</title>
        <authorList>
            <person name="Liu L."/>
            <person name="Li L."/>
            <person name="Liang L."/>
            <person name="Zhang X."/>
            <person name="Wang T."/>
        </authorList>
    </citation>
    <scope>NUCLEOTIDE SEQUENCE [LARGE SCALE GENOMIC DNA]</scope>
    <source>
        <strain evidence="4 5">GL-C-18</strain>
    </source>
</reference>
<dbReference type="SUPFAM" id="SSF46689">
    <property type="entry name" value="Homeodomain-like"/>
    <property type="match status" value="1"/>
</dbReference>
<comment type="caution">
    <text evidence="4">The sequence shown here is derived from an EMBL/GenBank/DDBJ whole genome shotgun (WGS) entry which is preliminary data.</text>
</comment>
<dbReference type="PANTHER" id="PTHR30055">
    <property type="entry name" value="HTH-TYPE TRANSCRIPTIONAL REGULATOR RUTR"/>
    <property type="match status" value="1"/>
</dbReference>
<dbReference type="PANTHER" id="PTHR30055:SF187">
    <property type="entry name" value="TRANSCRIPTIONAL REGULATORY PROTEIN"/>
    <property type="match status" value="1"/>
</dbReference>
<dbReference type="InterPro" id="IPR001647">
    <property type="entry name" value="HTH_TetR"/>
</dbReference>